<feature type="binding site" evidence="7">
    <location>
        <begin position="46"/>
        <end position="48"/>
    </location>
    <ligand>
        <name>5-amino-6-(D-ribitylamino)uracil</name>
        <dbReference type="ChEBI" id="CHEBI:15934"/>
    </ligand>
</feature>
<dbReference type="EMBL" id="JACCBF010000001">
    <property type="protein sequence ID" value="NYD28503.1"/>
    <property type="molecule type" value="Genomic_DNA"/>
</dbReference>
<feature type="binding site" evidence="7">
    <location>
        <position position="103"/>
    </location>
    <ligand>
        <name>5-amino-6-(D-ribitylamino)uracil</name>
        <dbReference type="ChEBI" id="CHEBI:15934"/>
    </ligand>
</feature>
<evidence type="ECO:0000256" key="7">
    <source>
        <dbReference type="HAMAP-Rule" id="MF_00178"/>
    </source>
</evidence>
<dbReference type="GO" id="GO:0005829">
    <property type="term" value="C:cytosol"/>
    <property type="evidence" value="ECO:0007669"/>
    <property type="project" value="TreeGrafter"/>
</dbReference>
<keyword evidence="9" id="KW-1185">Reference proteome</keyword>
<dbReference type="InterPro" id="IPR036467">
    <property type="entry name" value="LS/RS_sf"/>
</dbReference>
<comment type="catalytic activity">
    <reaction evidence="6 7">
        <text>(2S)-2-hydroxy-3-oxobutyl phosphate + 5-amino-6-(D-ribitylamino)uracil = 6,7-dimethyl-8-(1-D-ribityl)lumazine + phosphate + 2 H2O + H(+)</text>
        <dbReference type="Rhea" id="RHEA:26152"/>
        <dbReference type="ChEBI" id="CHEBI:15377"/>
        <dbReference type="ChEBI" id="CHEBI:15378"/>
        <dbReference type="ChEBI" id="CHEBI:15934"/>
        <dbReference type="ChEBI" id="CHEBI:43474"/>
        <dbReference type="ChEBI" id="CHEBI:58201"/>
        <dbReference type="ChEBI" id="CHEBI:58830"/>
        <dbReference type="EC" id="2.5.1.78"/>
    </reaction>
</comment>
<comment type="pathway">
    <text evidence="1 7">Cofactor biosynthesis; riboflavin biosynthesis; riboflavin from 2-hydroxy-3-oxobutyl phosphate and 5-amino-6-(D-ribitylamino)uracil: step 1/2.</text>
</comment>
<dbReference type="UniPathway" id="UPA00275">
    <property type="reaction ID" value="UER00404"/>
</dbReference>
<dbReference type="InterPro" id="IPR002180">
    <property type="entry name" value="LS/RS"/>
</dbReference>
<accession>A0A852R198</accession>
<evidence type="ECO:0000256" key="6">
    <source>
        <dbReference type="ARBA" id="ARBA00048785"/>
    </source>
</evidence>
<feature type="active site" description="Proton donor" evidence="7">
    <location>
        <position position="78"/>
    </location>
</feature>
<organism evidence="8 9">
    <name type="scientific">Nocardioides kongjuensis</name>
    <dbReference type="NCBI Taxonomy" id="349522"/>
    <lineage>
        <taxon>Bacteria</taxon>
        <taxon>Bacillati</taxon>
        <taxon>Actinomycetota</taxon>
        <taxon>Actinomycetes</taxon>
        <taxon>Propionibacteriales</taxon>
        <taxon>Nocardioidaceae</taxon>
        <taxon>Nocardioides</taxon>
    </lineage>
</organism>
<dbReference type="GO" id="GO:0009349">
    <property type="term" value="C:riboflavin synthase complex"/>
    <property type="evidence" value="ECO:0007669"/>
    <property type="project" value="InterPro"/>
</dbReference>
<dbReference type="Proteomes" id="UP000582231">
    <property type="component" value="Unassembled WGS sequence"/>
</dbReference>
<feature type="binding site" evidence="7">
    <location>
        <begin position="70"/>
        <end position="72"/>
    </location>
    <ligand>
        <name>5-amino-6-(D-ribitylamino)uracil</name>
        <dbReference type="ChEBI" id="CHEBI:15934"/>
    </ligand>
</feature>
<evidence type="ECO:0000256" key="3">
    <source>
        <dbReference type="ARBA" id="ARBA00012664"/>
    </source>
</evidence>
<comment type="similarity">
    <text evidence="2 7">Belongs to the DMRL synthase family.</text>
</comment>
<dbReference type="PANTHER" id="PTHR21058">
    <property type="entry name" value="6,7-DIMETHYL-8-RIBITYLLUMAZINE SYNTHASE DMRL SYNTHASE LUMAZINE SYNTHASE"/>
    <property type="match status" value="1"/>
</dbReference>
<dbReference type="InterPro" id="IPR034964">
    <property type="entry name" value="LS"/>
</dbReference>
<dbReference type="Pfam" id="PF00885">
    <property type="entry name" value="DMRL_synthase"/>
    <property type="match status" value="1"/>
</dbReference>
<dbReference type="EC" id="2.5.1.78" evidence="3 7"/>
<comment type="function">
    <text evidence="7">Catalyzes the formation of 6,7-dimethyl-8-ribityllumazine by condensation of 5-amino-6-(D-ribitylamino)uracil with 3,4-dihydroxy-2-butanone 4-phosphate. This is the penultimate step in the biosynthesis of riboflavin.</text>
</comment>
<proteinExistence type="inferred from homology"/>
<dbReference type="SUPFAM" id="SSF52121">
    <property type="entry name" value="Lumazine synthase"/>
    <property type="match status" value="1"/>
</dbReference>
<evidence type="ECO:0000256" key="2">
    <source>
        <dbReference type="ARBA" id="ARBA00007424"/>
    </source>
</evidence>
<dbReference type="GO" id="GO:0009231">
    <property type="term" value="P:riboflavin biosynthetic process"/>
    <property type="evidence" value="ECO:0007669"/>
    <property type="project" value="UniProtKB-UniRule"/>
</dbReference>
<keyword evidence="5 7" id="KW-0808">Transferase</keyword>
<reference evidence="8 9" key="1">
    <citation type="submission" date="2020-07" db="EMBL/GenBank/DDBJ databases">
        <title>Sequencing the genomes of 1000 actinobacteria strains.</title>
        <authorList>
            <person name="Klenk H.-P."/>
        </authorList>
    </citation>
    <scope>NUCLEOTIDE SEQUENCE [LARGE SCALE GENOMIC DNA]</scope>
    <source>
        <strain evidence="8 9">DSM 19082</strain>
    </source>
</reference>
<dbReference type="HAMAP" id="MF_00178">
    <property type="entry name" value="Lumazine_synth"/>
    <property type="match status" value="1"/>
</dbReference>
<evidence type="ECO:0000256" key="1">
    <source>
        <dbReference type="ARBA" id="ARBA00004917"/>
    </source>
</evidence>
<dbReference type="NCBIfam" id="NF009084">
    <property type="entry name" value="PRK12419.1"/>
    <property type="match status" value="1"/>
</dbReference>
<evidence type="ECO:0000256" key="5">
    <source>
        <dbReference type="ARBA" id="ARBA00022679"/>
    </source>
</evidence>
<keyword evidence="4 7" id="KW-0686">Riboflavin biosynthesis</keyword>
<gene>
    <name evidence="7" type="primary">ribH</name>
    <name evidence="8" type="ORF">BJ958_000049</name>
</gene>
<evidence type="ECO:0000313" key="8">
    <source>
        <dbReference type="EMBL" id="NYD28503.1"/>
    </source>
</evidence>
<evidence type="ECO:0000313" key="9">
    <source>
        <dbReference type="Proteomes" id="UP000582231"/>
    </source>
</evidence>
<feature type="binding site" evidence="7">
    <location>
        <position position="117"/>
    </location>
    <ligand>
        <name>(2S)-2-hydroxy-3-oxobutyl phosphate</name>
        <dbReference type="ChEBI" id="CHEBI:58830"/>
    </ligand>
</feature>
<comment type="caution">
    <text evidence="7">Lacks conserved residue(s) required for the propagation of feature annotation.</text>
</comment>
<evidence type="ECO:0000256" key="4">
    <source>
        <dbReference type="ARBA" id="ARBA00022619"/>
    </source>
</evidence>
<dbReference type="GO" id="GO:0000906">
    <property type="term" value="F:6,7-dimethyl-8-ribityllumazine synthase activity"/>
    <property type="evidence" value="ECO:0007669"/>
    <property type="project" value="UniProtKB-UniRule"/>
</dbReference>
<dbReference type="RefSeq" id="WP_179724495.1">
    <property type="nucleotide sequence ID" value="NZ_BAABEF010000001.1"/>
</dbReference>
<protein>
    <recommendedName>
        <fullName evidence="3 7">6,7-dimethyl-8-ribityllumazine synthase</fullName>
        <shortName evidence="7">DMRL synthase</shortName>
        <shortName evidence="7">LS</shortName>
        <shortName evidence="7">Lumazine synthase</shortName>
        <ecNumber evidence="3 7">2.5.1.78</ecNumber>
    </recommendedName>
</protein>
<dbReference type="PANTHER" id="PTHR21058:SF0">
    <property type="entry name" value="6,7-DIMETHYL-8-RIBITYLLUMAZINE SYNTHASE"/>
    <property type="match status" value="1"/>
</dbReference>
<dbReference type="AlphaFoldDB" id="A0A852R198"/>
<feature type="binding site" evidence="7">
    <location>
        <position position="15"/>
    </location>
    <ligand>
        <name>5-amino-6-(D-ribitylamino)uracil</name>
        <dbReference type="ChEBI" id="CHEBI:15934"/>
    </ligand>
</feature>
<comment type="caution">
    <text evidence="8">The sequence shown here is derived from an EMBL/GenBank/DDBJ whole genome shotgun (WGS) entry which is preliminary data.</text>
</comment>
<name>A0A852R198_9ACTN</name>
<dbReference type="Gene3D" id="3.40.50.960">
    <property type="entry name" value="Lumazine/riboflavin synthase"/>
    <property type="match status" value="1"/>
</dbReference>
<sequence length="145" mass="16034">MSPTAPRVAIVAARWHADIVDVAVTTFTTELEQRGYAVDVVHVPGAFEIPLQVRRRALSGRYAGVAAAALVVDGGIYRHDFVASSVVDALMRVQLETDVPVFSAVLTPHHFHEHDEHLDYFRRHFETKGRELANALDATVRLPAL</sequence>